<feature type="domain" description="RecF/RecN/SMC N-terminal" evidence="10">
    <location>
        <begin position="14"/>
        <end position="519"/>
    </location>
</feature>
<dbReference type="Gene3D" id="3.40.50.300">
    <property type="entry name" value="P-loop containing nucleotide triphosphate hydrolases"/>
    <property type="match status" value="2"/>
</dbReference>
<keyword evidence="6" id="KW-0067">ATP-binding</keyword>
<evidence type="ECO:0000256" key="1">
    <source>
        <dbReference type="ARBA" id="ARBA00003618"/>
    </source>
</evidence>
<evidence type="ECO:0000256" key="6">
    <source>
        <dbReference type="ARBA" id="ARBA00022840"/>
    </source>
</evidence>
<evidence type="ECO:0000256" key="8">
    <source>
        <dbReference type="ARBA" id="ARBA00033408"/>
    </source>
</evidence>
<proteinExistence type="inferred from homology"/>
<evidence type="ECO:0000256" key="9">
    <source>
        <dbReference type="SAM" id="Coils"/>
    </source>
</evidence>
<dbReference type="PANTHER" id="PTHR11059:SF0">
    <property type="entry name" value="DNA REPAIR PROTEIN RECN"/>
    <property type="match status" value="1"/>
</dbReference>
<dbReference type="GO" id="GO:0006310">
    <property type="term" value="P:DNA recombination"/>
    <property type="evidence" value="ECO:0007669"/>
    <property type="project" value="InterPro"/>
</dbReference>
<evidence type="ECO:0000256" key="5">
    <source>
        <dbReference type="ARBA" id="ARBA00022763"/>
    </source>
</evidence>
<feature type="coiled-coil region" evidence="9">
    <location>
        <begin position="341"/>
        <end position="375"/>
    </location>
</feature>
<keyword evidence="7" id="KW-0234">DNA repair</keyword>
<organism evidence="11">
    <name type="scientific">hydrothermal vent metagenome</name>
    <dbReference type="NCBI Taxonomy" id="652676"/>
    <lineage>
        <taxon>unclassified sequences</taxon>
        <taxon>metagenomes</taxon>
        <taxon>ecological metagenomes</taxon>
    </lineage>
</organism>
<comment type="similarity">
    <text evidence="2">Belongs to the RecN family.</text>
</comment>
<dbReference type="FunFam" id="3.40.50.300:FF:000319">
    <property type="entry name" value="DNA repair protein RecN"/>
    <property type="match status" value="1"/>
</dbReference>
<dbReference type="GO" id="GO:0043590">
    <property type="term" value="C:bacterial nucleoid"/>
    <property type="evidence" value="ECO:0007669"/>
    <property type="project" value="TreeGrafter"/>
</dbReference>
<protein>
    <recommendedName>
        <fullName evidence="3">DNA repair protein RecN</fullName>
    </recommendedName>
    <alternativeName>
        <fullName evidence="8">Recombination protein N</fullName>
    </alternativeName>
</protein>
<dbReference type="InterPro" id="IPR027417">
    <property type="entry name" value="P-loop_NTPase"/>
</dbReference>
<dbReference type="PIRSF" id="PIRSF003128">
    <property type="entry name" value="RecN"/>
    <property type="match status" value="1"/>
</dbReference>
<comment type="function">
    <text evidence="1">May be involved in recombinational repair of damaged DNA.</text>
</comment>
<dbReference type="AlphaFoldDB" id="A0A3B0QT57"/>
<dbReference type="EMBL" id="UOEA01000074">
    <property type="protein sequence ID" value="VAV84824.1"/>
    <property type="molecule type" value="Genomic_DNA"/>
</dbReference>
<gene>
    <name evidence="11" type="ORF">MNBD_DELTA01-1904</name>
</gene>
<keyword evidence="5" id="KW-0227">DNA damage</keyword>
<dbReference type="GO" id="GO:0006281">
    <property type="term" value="P:DNA repair"/>
    <property type="evidence" value="ECO:0007669"/>
    <property type="project" value="UniProtKB-KW"/>
</dbReference>
<evidence type="ECO:0000259" key="10">
    <source>
        <dbReference type="Pfam" id="PF02463"/>
    </source>
</evidence>
<dbReference type="InterPro" id="IPR004604">
    <property type="entry name" value="DNA_recomb/repair_RecN"/>
</dbReference>
<evidence type="ECO:0000256" key="3">
    <source>
        <dbReference type="ARBA" id="ARBA00021315"/>
    </source>
</evidence>
<evidence type="ECO:0000256" key="7">
    <source>
        <dbReference type="ARBA" id="ARBA00023204"/>
    </source>
</evidence>
<dbReference type="InterPro" id="IPR003395">
    <property type="entry name" value="RecF/RecN/SMC_N"/>
</dbReference>
<keyword evidence="9" id="KW-0175">Coiled coil</keyword>
<evidence type="ECO:0000256" key="4">
    <source>
        <dbReference type="ARBA" id="ARBA00022741"/>
    </source>
</evidence>
<sequence length="566" mass="61117">MLLELNIKDLAIIDELSLELGPGFNVFTGETGAGKSIIIDAIDLVLGGRASTELVRSSKDEARVEALFDLSDASGATGVSDVAALLSAAGLPVEENLLIKRIVSRSGRSRIFINGSMANGATLAAIGRLIIDVYGQSEHQALTKVEEHIDMLDDFGGLLDMKEAMADTYSRWSGARRDLDKVQAEIKKAIEDRELLEFQSSEIEEAALDEGEEEELTAEHGRLKNSERILKTASDGSAMLYGAEGAVLEKLGWLVGELKELARYDKQLGSLAERLESASFEVEDVATTLRDYGGAFDPEPGRLLEIEERLDLLIKLKRKYGGTLKDVLVKKQEIDEKLLSITDCEGRKKELEEALAALTKEAADLSGKLTRSRRKAAGELKKGIEGELAELGMKGTLFEAELESALKEDGTPQFTASGSDKVRFLIATNKGEDLKLLSKVASGGELSRIMLAMKGITSVGKVATLIFDEVDTGIGGPMSRIVGAKLKEVSAAHQTLCITHMPQIAAFADNHYLVEKKENAEGRVVSSVRKLTGQEHLERVAMMLGGEEPTGTTLKHAEEMIGASGT</sequence>
<dbReference type="GO" id="GO:0005524">
    <property type="term" value="F:ATP binding"/>
    <property type="evidence" value="ECO:0007669"/>
    <property type="project" value="UniProtKB-KW"/>
</dbReference>
<dbReference type="PANTHER" id="PTHR11059">
    <property type="entry name" value="DNA REPAIR PROTEIN RECN"/>
    <property type="match status" value="1"/>
</dbReference>
<evidence type="ECO:0000313" key="11">
    <source>
        <dbReference type="EMBL" id="VAV84824.1"/>
    </source>
</evidence>
<reference evidence="11" key="1">
    <citation type="submission" date="2018-06" db="EMBL/GenBank/DDBJ databases">
        <authorList>
            <person name="Zhirakovskaya E."/>
        </authorList>
    </citation>
    <scope>NUCLEOTIDE SEQUENCE</scope>
</reference>
<dbReference type="GO" id="GO:0009432">
    <property type="term" value="P:SOS response"/>
    <property type="evidence" value="ECO:0007669"/>
    <property type="project" value="TreeGrafter"/>
</dbReference>
<name>A0A3B0QT57_9ZZZZ</name>
<evidence type="ECO:0000256" key="2">
    <source>
        <dbReference type="ARBA" id="ARBA00009441"/>
    </source>
</evidence>
<accession>A0A3B0QT57</accession>
<dbReference type="CDD" id="cd03241">
    <property type="entry name" value="ABC_RecN"/>
    <property type="match status" value="2"/>
</dbReference>
<dbReference type="NCBIfam" id="TIGR00634">
    <property type="entry name" value="recN"/>
    <property type="match status" value="1"/>
</dbReference>
<keyword evidence="4" id="KW-0547">Nucleotide-binding</keyword>
<dbReference type="SUPFAM" id="SSF52540">
    <property type="entry name" value="P-loop containing nucleoside triphosphate hydrolases"/>
    <property type="match status" value="2"/>
</dbReference>
<dbReference type="Pfam" id="PF02463">
    <property type="entry name" value="SMC_N"/>
    <property type="match status" value="1"/>
</dbReference>